<dbReference type="PROSITE" id="PS00292">
    <property type="entry name" value="CYCLINS"/>
    <property type="match status" value="1"/>
</dbReference>
<dbReference type="GO" id="GO:0051301">
    <property type="term" value="P:cell division"/>
    <property type="evidence" value="ECO:0007669"/>
    <property type="project" value="UniProtKB-KW"/>
</dbReference>
<evidence type="ECO:0000256" key="4">
    <source>
        <dbReference type="ARBA" id="ARBA00023306"/>
    </source>
</evidence>
<proteinExistence type="inferred from homology"/>
<dbReference type="Pfam" id="PF02984">
    <property type="entry name" value="Cyclin_C"/>
    <property type="match status" value="1"/>
</dbReference>
<comment type="similarity">
    <text evidence="1">Belongs to the cyclin family. Cyclin D subfamily.</text>
</comment>
<feature type="domain" description="Cyclin C-terminal" evidence="8">
    <location>
        <begin position="172"/>
        <end position="284"/>
    </location>
</feature>
<dbReference type="SMART" id="SM01332">
    <property type="entry name" value="Cyclin_C"/>
    <property type="match status" value="1"/>
</dbReference>
<sequence length="320" mass="37157">MVDSDSFVSTLDQISSSDDEKEGEEEEDMYMFGYPCDEDDNEDEYIQVLLRRELTSQSSLLISSGDWIMSARLDSIKWIFKAVTCMKFQLHTAYLSVTYFDKFLSLRMIDNEKYWVVRLLSVACLSLAAKMEECKVPSLAEFPMEDYIFESKTIQRMELLVLNTFEWQVNLITPFHYLHHFISKFRNKNQPRNVVPVHLIFAIVKDVNLMNQRSSVIAAAATLLAFDQKLTRQGLETSINTFAYGILDIEDVFGCYNHMQEISADETLYNPVSSLTPIRLIEPNVYGISLVTSAINTKRKRLEFNECDQDFDMPVEKRRR</sequence>
<evidence type="ECO:0000313" key="9">
    <source>
        <dbReference type="EMBL" id="KAK1392347.1"/>
    </source>
</evidence>
<dbReference type="SMART" id="SM00385">
    <property type="entry name" value="CYCLIN"/>
    <property type="match status" value="1"/>
</dbReference>
<dbReference type="InterPro" id="IPR013763">
    <property type="entry name" value="Cyclin-like_dom"/>
</dbReference>
<keyword evidence="10" id="KW-1185">Reference proteome</keyword>
<feature type="compositionally biased region" description="Polar residues" evidence="6">
    <location>
        <begin position="1"/>
        <end position="14"/>
    </location>
</feature>
<evidence type="ECO:0000256" key="6">
    <source>
        <dbReference type="SAM" id="MobiDB-lite"/>
    </source>
</evidence>
<dbReference type="InterPro" id="IPR004367">
    <property type="entry name" value="Cyclin_C-dom"/>
</dbReference>
<organism evidence="9 10">
    <name type="scientific">Heracleum sosnowskyi</name>
    <dbReference type="NCBI Taxonomy" id="360622"/>
    <lineage>
        <taxon>Eukaryota</taxon>
        <taxon>Viridiplantae</taxon>
        <taxon>Streptophyta</taxon>
        <taxon>Embryophyta</taxon>
        <taxon>Tracheophyta</taxon>
        <taxon>Spermatophyta</taxon>
        <taxon>Magnoliopsida</taxon>
        <taxon>eudicotyledons</taxon>
        <taxon>Gunneridae</taxon>
        <taxon>Pentapetalae</taxon>
        <taxon>asterids</taxon>
        <taxon>campanulids</taxon>
        <taxon>Apiales</taxon>
        <taxon>Apiaceae</taxon>
        <taxon>Apioideae</taxon>
        <taxon>apioid superclade</taxon>
        <taxon>Tordylieae</taxon>
        <taxon>Tordyliinae</taxon>
        <taxon>Heracleum</taxon>
    </lineage>
</organism>
<reference evidence="9" key="1">
    <citation type="submission" date="2023-02" db="EMBL/GenBank/DDBJ databases">
        <title>Genome of toxic invasive species Heracleum sosnowskyi carries increased number of genes despite the absence of recent whole-genome duplications.</title>
        <authorList>
            <person name="Schelkunov M."/>
            <person name="Shtratnikova V."/>
            <person name="Makarenko M."/>
            <person name="Klepikova A."/>
            <person name="Omelchenko D."/>
            <person name="Novikova G."/>
            <person name="Obukhova E."/>
            <person name="Bogdanov V."/>
            <person name="Penin A."/>
            <person name="Logacheva M."/>
        </authorList>
    </citation>
    <scope>NUCLEOTIDE SEQUENCE</scope>
    <source>
        <strain evidence="9">Hsosn_3</strain>
        <tissue evidence="9">Leaf</tissue>
    </source>
</reference>
<evidence type="ECO:0000259" key="7">
    <source>
        <dbReference type="SMART" id="SM00385"/>
    </source>
</evidence>
<keyword evidence="2" id="KW-0132">Cell division</keyword>
<reference evidence="9" key="2">
    <citation type="submission" date="2023-05" db="EMBL/GenBank/DDBJ databases">
        <authorList>
            <person name="Schelkunov M.I."/>
        </authorList>
    </citation>
    <scope>NUCLEOTIDE SEQUENCE</scope>
    <source>
        <strain evidence="9">Hsosn_3</strain>
        <tissue evidence="9">Leaf</tissue>
    </source>
</reference>
<evidence type="ECO:0000256" key="1">
    <source>
        <dbReference type="ARBA" id="ARBA00009065"/>
    </source>
</evidence>
<dbReference type="AlphaFoldDB" id="A0AAD8IUF4"/>
<dbReference type="InterPro" id="IPR006671">
    <property type="entry name" value="Cyclin_N"/>
</dbReference>
<dbReference type="SUPFAM" id="SSF47954">
    <property type="entry name" value="Cyclin-like"/>
    <property type="match status" value="2"/>
</dbReference>
<dbReference type="Proteomes" id="UP001237642">
    <property type="component" value="Unassembled WGS sequence"/>
</dbReference>
<accession>A0AAD8IUF4</accession>
<dbReference type="InterPro" id="IPR036915">
    <property type="entry name" value="Cyclin-like_sf"/>
</dbReference>
<comment type="caution">
    <text evidence="9">The sequence shown here is derived from an EMBL/GenBank/DDBJ whole genome shotgun (WGS) entry which is preliminary data.</text>
</comment>
<dbReference type="InterPro" id="IPR039361">
    <property type="entry name" value="Cyclin"/>
</dbReference>
<dbReference type="InterPro" id="IPR048258">
    <property type="entry name" value="Cyclins_cyclin-box"/>
</dbReference>
<dbReference type="PANTHER" id="PTHR10177">
    <property type="entry name" value="CYCLINS"/>
    <property type="match status" value="1"/>
</dbReference>
<dbReference type="CDD" id="cd20544">
    <property type="entry name" value="CYCLIN_AtCycD-like_rpt2"/>
    <property type="match status" value="1"/>
</dbReference>
<evidence type="ECO:0000256" key="5">
    <source>
        <dbReference type="RuleBase" id="RU000383"/>
    </source>
</evidence>
<keyword evidence="4" id="KW-0131">Cell cycle</keyword>
<dbReference type="EMBL" id="JAUIZM010000003">
    <property type="protein sequence ID" value="KAK1392347.1"/>
    <property type="molecule type" value="Genomic_DNA"/>
</dbReference>
<dbReference type="CDD" id="cd20543">
    <property type="entry name" value="CYCLIN_AtCycD-like_rpt1"/>
    <property type="match status" value="1"/>
</dbReference>
<evidence type="ECO:0000256" key="2">
    <source>
        <dbReference type="ARBA" id="ARBA00022618"/>
    </source>
</evidence>
<feature type="region of interest" description="Disordered" evidence="6">
    <location>
        <begin position="1"/>
        <end position="25"/>
    </location>
</feature>
<evidence type="ECO:0000256" key="3">
    <source>
        <dbReference type="ARBA" id="ARBA00023127"/>
    </source>
</evidence>
<dbReference type="Pfam" id="PF00134">
    <property type="entry name" value="Cyclin_N"/>
    <property type="match status" value="1"/>
</dbReference>
<protein>
    <submittedName>
        <fullName evidence="9">Cyclin-D5-1 like</fullName>
    </submittedName>
</protein>
<keyword evidence="3 5" id="KW-0195">Cyclin</keyword>
<gene>
    <name evidence="9" type="ORF">POM88_011403</name>
</gene>
<dbReference type="Gene3D" id="1.10.472.10">
    <property type="entry name" value="Cyclin-like"/>
    <property type="match status" value="2"/>
</dbReference>
<evidence type="ECO:0000313" key="10">
    <source>
        <dbReference type="Proteomes" id="UP001237642"/>
    </source>
</evidence>
<feature type="domain" description="Cyclin-like" evidence="7">
    <location>
        <begin position="77"/>
        <end position="163"/>
    </location>
</feature>
<name>A0AAD8IUF4_9APIA</name>
<evidence type="ECO:0000259" key="8">
    <source>
        <dbReference type="SMART" id="SM01332"/>
    </source>
</evidence>
<dbReference type="FunFam" id="1.10.472.10:FF:000069">
    <property type="entry name" value="Cyclin-D5-1"/>
    <property type="match status" value="1"/>
</dbReference>